<comment type="caution">
    <text evidence="1">The sequence shown here is derived from an EMBL/GenBank/DDBJ whole genome shotgun (WGS) entry which is preliminary data.</text>
</comment>
<evidence type="ECO:0000313" key="1">
    <source>
        <dbReference type="EMBL" id="KAK8537557.1"/>
    </source>
</evidence>
<organism evidence="1 2">
    <name type="scientific">Hibiscus sabdariffa</name>
    <name type="common">roselle</name>
    <dbReference type="NCBI Taxonomy" id="183260"/>
    <lineage>
        <taxon>Eukaryota</taxon>
        <taxon>Viridiplantae</taxon>
        <taxon>Streptophyta</taxon>
        <taxon>Embryophyta</taxon>
        <taxon>Tracheophyta</taxon>
        <taxon>Spermatophyta</taxon>
        <taxon>Magnoliopsida</taxon>
        <taxon>eudicotyledons</taxon>
        <taxon>Gunneridae</taxon>
        <taxon>Pentapetalae</taxon>
        <taxon>rosids</taxon>
        <taxon>malvids</taxon>
        <taxon>Malvales</taxon>
        <taxon>Malvaceae</taxon>
        <taxon>Malvoideae</taxon>
        <taxon>Hibiscus</taxon>
    </lineage>
</organism>
<name>A0ABR2DF40_9ROSI</name>
<dbReference type="EMBL" id="JBBPBM010000028">
    <property type="protein sequence ID" value="KAK8537557.1"/>
    <property type="molecule type" value="Genomic_DNA"/>
</dbReference>
<proteinExistence type="predicted"/>
<evidence type="ECO:0000313" key="2">
    <source>
        <dbReference type="Proteomes" id="UP001472677"/>
    </source>
</evidence>
<sequence>MIKGNPYKSEPVAGKSFQIPIVGRRLEVLRPSRHRDVYPFKYSDIGSKINLRIGVEDDRTCPAPERSIREGRNVQVGGSEQSKRPMVPHTCWLRVWCKTKRFMNDQ</sequence>
<dbReference type="Proteomes" id="UP001472677">
    <property type="component" value="Unassembled WGS sequence"/>
</dbReference>
<keyword evidence="2" id="KW-1185">Reference proteome</keyword>
<accession>A0ABR2DF40</accession>
<gene>
    <name evidence="1" type="ORF">V6N12_043715</name>
</gene>
<protein>
    <submittedName>
        <fullName evidence="1">Uncharacterized protein</fullName>
    </submittedName>
</protein>
<reference evidence="1 2" key="1">
    <citation type="journal article" date="2024" name="G3 (Bethesda)">
        <title>Genome assembly of Hibiscus sabdariffa L. provides insights into metabolisms of medicinal natural products.</title>
        <authorList>
            <person name="Kim T."/>
        </authorList>
    </citation>
    <scope>NUCLEOTIDE SEQUENCE [LARGE SCALE GENOMIC DNA]</scope>
    <source>
        <strain evidence="1">TK-2024</strain>
        <tissue evidence="1">Old leaves</tissue>
    </source>
</reference>